<dbReference type="Proteomes" id="UP000320799">
    <property type="component" value="Segment"/>
</dbReference>
<reference evidence="1 2" key="1">
    <citation type="submission" date="2019-06" db="EMBL/GenBank/DDBJ databases">
        <authorList>
            <person name="Kincaid V.D."/>
            <person name="Fuller A."/>
            <person name="Hodges K."/>
            <person name="Bansal M."/>
            <person name="Essig J."/>
            <person name="Johnson A."/>
        </authorList>
    </citation>
    <scope>NUCLEOTIDE SEQUENCE [LARGE SCALE GENOMIC DNA]</scope>
</reference>
<protein>
    <submittedName>
        <fullName evidence="1">Beta-1,4-xyloglucan hydrolase</fullName>
    </submittedName>
</protein>
<sequence length="683" mass="71940">MSEYSFEGFENVTTSDDFRIAGYVVGTAARTAAGNAGQSGRCAMIGVTGTNTSAAPTGGTTNTPLLIDTGTSYATLVTNRGFGMSYRVRAWIANSVLAVPRYVGDQWMVPTSGVVTGDYFGVSPNLGNWAFGSATNTQTPANGSVQATGTDGTNMLWFASGNGSNQGWYVFSGNPDIGFTRTQMPVGTQVWTAKAIEFADSKFFVVGQGPSGGFLKYSTDRTTWTDAVVATPPTQLNGITCPVGKPWVMVGNGGYIGVSNDLGTTWTRTTVGSGVYSAVVSTPTGYLTVGEGIAARSVDNGATWQAVTLPVNDFFYAMANNGETIVAVRHATTTVYVSTDLGLTWRVINTGSSATVLSNAFSKDLQFVNGRFVATYAVSNGGLWIYSSDANGENWVPELLCPLTAATVTATANHTGFFFSTITGSTASTGQAPCGVALTNGSVSTPQQNSYFYIAANAAAITSTNVPIGFNEWHQIEIKAEIASPTSVNLQYFIDGNQTAETTVSWSTITTTNNLIFSIGPSAQFVHVDDWVFFPEPTIFGDVRVLGDVPNADVGEQQWIPVPDLIENYQAVATYGATSSNTSVQSGDNGQRDTYGFGGTIPAQYSVLSVTHEASFSKLLDVAQKVKLGTVSGGVTTETSSITLTGALRSWTTVKQKLPKNPTTGAAWTREAVETAQVTILKE</sequence>
<dbReference type="GO" id="GO:0016787">
    <property type="term" value="F:hydrolase activity"/>
    <property type="evidence" value="ECO:0007669"/>
    <property type="project" value="UniProtKB-KW"/>
</dbReference>
<dbReference type="GeneID" id="56136142"/>
<accession>A0A514CT93</accession>
<name>A0A514CT93_9CAUD</name>
<dbReference type="RefSeq" id="YP_009903866.1">
    <property type="nucleotide sequence ID" value="NC_049849.1"/>
</dbReference>
<organism evidence="1 2">
    <name type="scientific">Achromobacter phage Motura</name>
    <dbReference type="NCBI Taxonomy" id="2591403"/>
    <lineage>
        <taxon>Viruses</taxon>
        <taxon>Duplodnaviria</taxon>
        <taxon>Heunggongvirae</taxon>
        <taxon>Uroviricota</taxon>
        <taxon>Caudoviricetes</taxon>
        <taxon>Moturavirus</taxon>
        <taxon>Moturavirus motura</taxon>
    </lineage>
</organism>
<dbReference type="SUPFAM" id="SSF110296">
    <property type="entry name" value="Oligoxyloglucan reducing end-specific cellobiohydrolase"/>
    <property type="match status" value="1"/>
</dbReference>
<dbReference type="KEGG" id="vg:56136142"/>
<keyword evidence="2" id="KW-1185">Reference proteome</keyword>
<dbReference type="InterPro" id="IPR015943">
    <property type="entry name" value="WD40/YVTN_repeat-like_dom_sf"/>
</dbReference>
<proteinExistence type="predicted"/>
<dbReference type="EMBL" id="MN094788">
    <property type="protein sequence ID" value="QDH83707.1"/>
    <property type="molecule type" value="Genomic_DNA"/>
</dbReference>
<dbReference type="Gene3D" id="2.130.10.10">
    <property type="entry name" value="YVTN repeat-like/Quinoprotein amine dehydrogenase"/>
    <property type="match status" value="1"/>
</dbReference>
<keyword evidence="1" id="KW-0378">Hydrolase</keyword>
<evidence type="ECO:0000313" key="1">
    <source>
        <dbReference type="EMBL" id="QDH83707.1"/>
    </source>
</evidence>
<evidence type="ECO:0000313" key="2">
    <source>
        <dbReference type="Proteomes" id="UP000320799"/>
    </source>
</evidence>